<feature type="domain" description="Response regulatory" evidence="2">
    <location>
        <begin position="16"/>
        <end position="134"/>
    </location>
</feature>
<dbReference type="InterPro" id="IPR052020">
    <property type="entry name" value="Cyclic_di-GMP/3'3'-cGAMP_PDE"/>
</dbReference>
<dbReference type="SMART" id="SM00448">
    <property type="entry name" value="REC"/>
    <property type="match status" value="1"/>
</dbReference>
<feature type="modified residue" description="4-aspartylphosphate" evidence="1">
    <location>
        <position position="67"/>
    </location>
</feature>
<accession>A0A0B0EFM6</accession>
<dbReference type="Proteomes" id="UP000030652">
    <property type="component" value="Unassembled WGS sequence"/>
</dbReference>
<feature type="domain" description="HD-GYP" evidence="3">
    <location>
        <begin position="161"/>
        <end position="380"/>
    </location>
</feature>
<dbReference type="CDD" id="cd00077">
    <property type="entry name" value="HDc"/>
    <property type="match status" value="1"/>
</dbReference>
<comment type="caution">
    <text evidence="4">The sequence shown here is derived from an EMBL/GenBank/DDBJ whole genome shotgun (WGS) entry which is preliminary data.</text>
</comment>
<sequence length="407" mass="46958">MEDNTFQTEHNFKKKQILFVDDESNVLNGLRRMLHSQRVEWEMSYVCSVDAALEMLEETCFDAIVSDIKMPDKDGFELLKLLHKSEITRNIPIIIVTGCNESDMKRRALDLGATDLLNKPVCKEDLLARLHSVLRLKIYQDELNNQNKILEQKVRERTFELESSRLDIILRLGKVAEFRDEETGNHVIRVGWYSKIIAESLGLDEDFIDKLFTTSPLHDIGKVGIPDDILLKQGNLNHEQWETMKQHCEIGAEIFNHDYGNMNSFLVWNEKDSQQKPGRAINPLYKMAASITLTHHEKWDGTGYPKGLEGNSIPLESRIVAISDVYDALCSARPYKPAYSESKALDILSNKVGLHFDPVVYRAFENSLDEIRSVKAQFADKFVKPQQELIQKYQEFNRVCSSYERDR</sequence>
<evidence type="ECO:0000259" key="3">
    <source>
        <dbReference type="PROSITE" id="PS51832"/>
    </source>
</evidence>
<dbReference type="PANTHER" id="PTHR45228:SF1">
    <property type="entry name" value="CYCLIC DI-GMP PHOSPHODIESTERASE TM_0186"/>
    <property type="match status" value="1"/>
</dbReference>
<dbReference type="GO" id="GO:0000160">
    <property type="term" value="P:phosphorelay signal transduction system"/>
    <property type="evidence" value="ECO:0007669"/>
    <property type="project" value="InterPro"/>
</dbReference>
<organism evidence="4 5">
    <name type="scientific">Candidatus Scalindua brodae</name>
    <dbReference type="NCBI Taxonomy" id="237368"/>
    <lineage>
        <taxon>Bacteria</taxon>
        <taxon>Pseudomonadati</taxon>
        <taxon>Planctomycetota</taxon>
        <taxon>Candidatus Brocadiia</taxon>
        <taxon>Candidatus Brocadiales</taxon>
        <taxon>Candidatus Scalinduaceae</taxon>
        <taxon>Candidatus Scalindua</taxon>
    </lineage>
</organism>
<dbReference type="EMBL" id="JRYO01000163">
    <property type="protein sequence ID" value="KHE91902.1"/>
    <property type="molecule type" value="Genomic_DNA"/>
</dbReference>
<gene>
    <name evidence="4" type="ORF">SCABRO_02339</name>
</gene>
<evidence type="ECO:0000259" key="2">
    <source>
        <dbReference type="PROSITE" id="PS50110"/>
    </source>
</evidence>
<evidence type="ECO:0000313" key="4">
    <source>
        <dbReference type="EMBL" id="KHE91902.1"/>
    </source>
</evidence>
<evidence type="ECO:0000313" key="5">
    <source>
        <dbReference type="Proteomes" id="UP000030652"/>
    </source>
</evidence>
<dbReference type="SUPFAM" id="SSF109604">
    <property type="entry name" value="HD-domain/PDEase-like"/>
    <property type="match status" value="1"/>
</dbReference>
<dbReference type="PROSITE" id="PS51832">
    <property type="entry name" value="HD_GYP"/>
    <property type="match status" value="1"/>
</dbReference>
<dbReference type="eggNOG" id="COG3437">
    <property type="taxonomic scope" value="Bacteria"/>
</dbReference>
<dbReference type="Pfam" id="PF13487">
    <property type="entry name" value="HD_5"/>
    <property type="match status" value="1"/>
</dbReference>
<dbReference type="PROSITE" id="PS50110">
    <property type="entry name" value="RESPONSE_REGULATORY"/>
    <property type="match status" value="1"/>
</dbReference>
<protein>
    <submittedName>
        <fullName evidence="4">Two-component response regulator</fullName>
    </submittedName>
</protein>
<dbReference type="Gene3D" id="3.40.50.2300">
    <property type="match status" value="1"/>
</dbReference>
<evidence type="ECO:0000256" key="1">
    <source>
        <dbReference type="PROSITE-ProRule" id="PRU00169"/>
    </source>
</evidence>
<dbReference type="AlphaFoldDB" id="A0A0B0EFM6"/>
<reference evidence="4 5" key="1">
    <citation type="submission" date="2014-10" db="EMBL/GenBank/DDBJ databases">
        <title>Draft genome of anammox bacterium scalindua brodae, obtained using differential coverage binning of sequence data from two enrichment reactors.</title>
        <authorList>
            <person name="Speth D.R."/>
            <person name="Russ L."/>
            <person name="Kartal B."/>
            <person name="Op den Camp H.J."/>
            <person name="Dutilh B.E."/>
            <person name="Jetten M.S."/>
        </authorList>
    </citation>
    <scope>NUCLEOTIDE SEQUENCE [LARGE SCALE GENOMIC DNA]</scope>
    <source>
        <strain evidence="4">RU1</strain>
    </source>
</reference>
<dbReference type="InterPro" id="IPR037522">
    <property type="entry name" value="HD_GYP_dom"/>
</dbReference>
<dbReference type="SUPFAM" id="SSF52172">
    <property type="entry name" value="CheY-like"/>
    <property type="match status" value="1"/>
</dbReference>
<dbReference type="InterPro" id="IPR003607">
    <property type="entry name" value="HD/PDEase_dom"/>
</dbReference>
<proteinExistence type="predicted"/>
<dbReference type="Gene3D" id="1.10.3210.10">
    <property type="entry name" value="Hypothetical protein af1432"/>
    <property type="match status" value="1"/>
</dbReference>
<dbReference type="PANTHER" id="PTHR45228">
    <property type="entry name" value="CYCLIC DI-GMP PHOSPHODIESTERASE TM_0186-RELATED"/>
    <property type="match status" value="1"/>
</dbReference>
<dbReference type="InterPro" id="IPR001789">
    <property type="entry name" value="Sig_transdc_resp-reg_receiver"/>
</dbReference>
<keyword evidence="1" id="KW-0597">Phosphoprotein</keyword>
<dbReference type="SMART" id="SM00471">
    <property type="entry name" value="HDc"/>
    <property type="match status" value="1"/>
</dbReference>
<name>A0A0B0EFM6_9BACT</name>
<dbReference type="InterPro" id="IPR011006">
    <property type="entry name" value="CheY-like_superfamily"/>
</dbReference>
<dbReference type="Pfam" id="PF00072">
    <property type="entry name" value="Response_reg"/>
    <property type="match status" value="1"/>
</dbReference>